<proteinExistence type="predicted"/>
<dbReference type="RefSeq" id="XP_075088619.1">
    <property type="nucleotide sequence ID" value="XM_075232518.1"/>
</dbReference>
<reference evidence="1" key="1">
    <citation type="journal article" date="2014" name="Nat. Commun.">
        <title>The tobacco genome sequence and its comparison with those of tomato and potato.</title>
        <authorList>
            <person name="Sierro N."/>
            <person name="Battey J.N."/>
            <person name="Ouadi S."/>
            <person name="Bakaher N."/>
            <person name="Bovet L."/>
            <person name="Willig A."/>
            <person name="Goepfert S."/>
            <person name="Peitsch M.C."/>
            <person name="Ivanov N.V."/>
        </authorList>
    </citation>
    <scope>NUCLEOTIDE SEQUENCE [LARGE SCALE GENOMIC DNA]</scope>
</reference>
<protein>
    <submittedName>
        <fullName evidence="2">Uncharacterized protein LOC142170627</fullName>
    </submittedName>
</protein>
<reference evidence="2" key="2">
    <citation type="submission" date="2025-08" db="UniProtKB">
        <authorList>
            <consortium name="RefSeq"/>
        </authorList>
    </citation>
    <scope>IDENTIFICATION</scope>
    <source>
        <tissue evidence="2">Leaf</tissue>
    </source>
</reference>
<evidence type="ECO:0000313" key="1">
    <source>
        <dbReference type="Proteomes" id="UP000790787"/>
    </source>
</evidence>
<evidence type="ECO:0000313" key="2">
    <source>
        <dbReference type="RefSeq" id="XP_075088619.1"/>
    </source>
</evidence>
<gene>
    <name evidence="2" type="primary">LOC142170627</name>
</gene>
<organism evidence="1 2">
    <name type="scientific">Nicotiana tabacum</name>
    <name type="common">Common tobacco</name>
    <dbReference type="NCBI Taxonomy" id="4097"/>
    <lineage>
        <taxon>Eukaryota</taxon>
        <taxon>Viridiplantae</taxon>
        <taxon>Streptophyta</taxon>
        <taxon>Embryophyta</taxon>
        <taxon>Tracheophyta</taxon>
        <taxon>Spermatophyta</taxon>
        <taxon>Magnoliopsida</taxon>
        <taxon>eudicotyledons</taxon>
        <taxon>Gunneridae</taxon>
        <taxon>Pentapetalae</taxon>
        <taxon>asterids</taxon>
        <taxon>lamiids</taxon>
        <taxon>Solanales</taxon>
        <taxon>Solanaceae</taxon>
        <taxon>Nicotianoideae</taxon>
        <taxon>Nicotianeae</taxon>
        <taxon>Nicotiana</taxon>
    </lineage>
</organism>
<name>A0AC58SUI5_TOBAC</name>
<dbReference type="Proteomes" id="UP000790787">
    <property type="component" value="Chromosome 16"/>
</dbReference>
<accession>A0AC58SUI5</accession>
<keyword evidence="1" id="KW-1185">Reference proteome</keyword>
<sequence length="304" mass="34380">MAFGVSSGKFLDFLVSNRDIEVNSAQIKAIKEIPDMLTSKKEVQRLTGRIAALGRFISKSSEKYFKFFSALKKQDQFEWSEECQQALKNLKVYLSNPSLLAKPKDGERLLIYPAVLEVAVSAVLVREDQVLDHDKNEWGMDIVGLLPQAKGKVKFLLVLTDYFTKWVEAGAFKQIKRITSMSYHPVGNGQAESMNKVIVNNLKKRLEESKGNWPELLPGVLWAYHTTTKISTGETPFSLVYGAETLISIEIGEPSTRKRSIRAGNNRWQDITFTLECHSSEEILFLRKISIHGQMIGKKLAHTK</sequence>